<dbReference type="Pfam" id="PF13573">
    <property type="entry name" value="SprB"/>
    <property type="match status" value="4"/>
</dbReference>
<dbReference type="GO" id="GO:0005576">
    <property type="term" value="C:extracellular region"/>
    <property type="evidence" value="ECO:0007669"/>
    <property type="project" value="UniProtKB-SubCell"/>
</dbReference>
<name>A0A5M6CJ69_9BACT</name>
<comment type="subcellular location">
    <subcellularLocation>
        <location evidence="1">Secreted</location>
    </subcellularLocation>
</comment>
<dbReference type="InterPro" id="IPR055353">
    <property type="entry name" value="DUF7619"/>
</dbReference>
<keyword evidence="9" id="KW-1185">Reference proteome</keyword>
<evidence type="ECO:0000256" key="2">
    <source>
        <dbReference type="ARBA" id="ARBA00022525"/>
    </source>
</evidence>
<evidence type="ECO:0000256" key="4">
    <source>
        <dbReference type="SAM" id="SignalP"/>
    </source>
</evidence>
<dbReference type="InterPro" id="IPR025667">
    <property type="entry name" value="SprB_repeat"/>
</dbReference>
<evidence type="ECO:0000313" key="9">
    <source>
        <dbReference type="Proteomes" id="UP000323632"/>
    </source>
</evidence>
<dbReference type="SUPFAM" id="SSF117074">
    <property type="entry name" value="Hypothetical protein PA1324"/>
    <property type="match status" value="1"/>
</dbReference>
<accession>A0A5M6CJ69</accession>
<feature type="domain" description="Secretion system C-terminal sorting" evidence="6">
    <location>
        <begin position="955"/>
        <end position="1032"/>
    </location>
</feature>
<evidence type="ECO:0000259" key="6">
    <source>
        <dbReference type="Pfam" id="PF18962"/>
    </source>
</evidence>
<feature type="chain" id="PRO_5024301674" evidence="4">
    <location>
        <begin position="24"/>
        <end position="1034"/>
    </location>
</feature>
<dbReference type="InterPro" id="IPR026444">
    <property type="entry name" value="Secre_tail"/>
</dbReference>
<evidence type="ECO:0000313" key="8">
    <source>
        <dbReference type="EMBL" id="KAA5534500.1"/>
    </source>
</evidence>
<proteinExistence type="predicted"/>
<organism evidence="8 9">
    <name type="scientific">Taibaiella lutea</name>
    <dbReference type="NCBI Taxonomy" id="2608001"/>
    <lineage>
        <taxon>Bacteria</taxon>
        <taxon>Pseudomonadati</taxon>
        <taxon>Bacteroidota</taxon>
        <taxon>Chitinophagia</taxon>
        <taxon>Chitinophagales</taxon>
        <taxon>Chitinophagaceae</taxon>
        <taxon>Taibaiella</taxon>
    </lineage>
</organism>
<dbReference type="Pfam" id="PF17210">
    <property type="entry name" value="SdrD_B"/>
    <property type="match status" value="1"/>
</dbReference>
<dbReference type="Gene3D" id="2.60.40.740">
    <property type="match status" value="3"/>
</dbReference>
<dbReference type="Proteomes" id="UP000323632">
    <property type="component" value="Unassembled WGS sequence"/>
</dbReference>
<reference evidence="8 9" key="1">
    <citation type="submission" date="2019-09" db="EMBL/GenBank/DDBJ databases">
        <title>Genome sequence and assembly of Taibaiella sp.</title>
        <authorList>
            <person name="Chhetri G."/>
        </authorList>
    </citation>
    <scope>NUCLEOTIDE SEQUENCE [LARGE SCALE GENOMIC DNA]</scope>
    <source>
        <strain evidence="8 9">KVB11</strain>
    </source>
</reference>
<keyword evidence="2" id="KW-0964">Secreted</keyword>
<comment type="caution">
    <text evidence="8">The sequence shown here is derived from an EMBL/GenBank/DDBJ whole genome shotgun (WGS) entry which is preliminary data.</text>
</comment>
<evidence type="ECO:0000256" key="3">
    <source>
        <dbReference type="ARBA" id="ARBA00022729"/>
    </source>
</evidence>
<dbReference type="RefSeq" id="WP_150032180.1">
    <property type="nucleotide sequence ID" value="NZ_VWSH01000002.1"/>
</dbReference>
<dbReference type="InterPro" id="IPR013783">
    <property type="entry name" value="Ig-like_fold"/>
</dbReference>
<feature type="domain" description="SD-repeat containing protein B" evidence="5">
    <location>
        <begin position="571"/>
        <end position="633"/>
    </location>
</feature>
<feature type="signal peptide" evidence="4">
    <location>
        <begin position="1"/>
        <end position="23"/>
    </location>
</feature>
<keyword evidence="3 4" id="KW-0732">Signal</keyword>
<evidence type="ECO:0000259" key="5">
    <source>
        <dbReference type="Pfam" id="PF17210"/>
    </source>
</evidence>
<dbReference type="Pfam" id="PF24595">
    <property type="entry name" value="DUF7619"/>
    <property type="match status" value="1"/>
</dbReference>
<dbReference type="InterPro" id="IPR033764">
    <property type="entry name" value="Sdr_B"/>
</dbReference>
<dbReference type="EMBL" id="VWSH01000002">
    <property type="protein sequence ID" value="KAA5534500.1"/>
    <property type="molecule type" value="Genomic_DNA"/>
</dbReference>
<evidence type="ECO:0000259" key="7">
    <source>
        <dbReference type="Pfam" id="PF24595"/>
    </source>
</evidence>
<dbReference type="AlphaFoldDB" id="A0A5M6CJ69"/>
<dbReference type="Pfam" id="PF18962">
    <property type="entry name" value="Por_Secre_tail"/>
    <property type="match status" value="1"/>
</dbReference>
<evidence type="ECO:0000256" key="1">
    <source>
        <dbReference type="ARBA" id="ARBA00004613"/>
    </source>
</evidence>
<gene>
    <name evidence="8" type="ORF">F0919_07715</name>
</gene>
<feature type="domain" description="DUF7619" evidence="7">
    <location>
        <begin position="799"/>
        <end position="934"/>
    </location>
</feature>
<sequence>MKRKLYSLLTGLGFVLMAQSVMAQVTFVLTQPPCNNDGILTASFNNPTPPLTVSWHLANGTTITHTGVTGTSDVLTGYSGIAVTVIASTSAGQGQDGIFQGAAPFSYQVATANAICPALGSATATVTGGTAPYTYQWLDASSTIVSTSNPASLPNGVYQIIITDANGCISGSFNNPYDSIFVHSEAAFNYTVSATAANCTNGTATVGSFTGTGMLPYTYLWSNGATSSSITGLTQGNYFVTVTDAQGCQRTKDKHVTQAVTINANATPTAATCIQNNGSIITFGSGGVTPYSYLYSNGANTQSATGLSSGLYNVTVTDANGCTGSTGVYVGSSTPVNVTYTSTSSACASPTGSATLNVTGGAAPYTITWSTFPAQTGVTANNLSAGTYYFHVVDANGCVRDGAVVVNPVTVINATLTATNAMCTQSNGSITVTPSGGAMPYTYSWSNPAASGNNPTNLPAGYYNVTITDANGCSVTKYRQIEASSPVHIGLASTPVSCLYSNDGSINATVWGGTAPYTYSWGSGQSTANITGLHTGAYYLYVTDANGCTADQSAYITNSQTSNSCYCTISGKVYNDANGNCILDAGETGIANIQMHCSGMGYTYTNSNGEYSFKVPSGTYSVSQTILASYPLAACQSNNISVTTVAASGCVQTVNFADAVTPLHDIHISLWHTNGAVPGNSHEQICVVSNQGTVPESTILAGLKTDGQIGAATFSPSGIFANPASNYYSTSGNTFPTLAPGGYQQFTLSYNVPTNIPLGTSVVFDDSAVYSGPMSTWVNDYSPWNNINHVTETIVSSYDPNFMQVNTQGQGIPGYISRNDSTLNYMVHFQNEGTYFAQNVVVIDTLSDKLDWKSLRPISSSHNASISIDENGVLKYTFSNIQLPAKMNDEAGSNGMFVYSIKLKPNLPYGTEIKNKAGIYFDYNEPVITNGVLNTLKEPTGITNPGNVNKLGFVIYPNPTKTSFTAMVDNKTANASTVITITDISGRTILSKEMVLQVGKQLIEMNTNSLIDGLYFVNLNVAGTKGTQKLVIVK</sequence>
<dbReference type="Gene3D" id="2.60.40.10">
    <property type="entry name" value="Immunoglobulins"/>
    <property type="match status" value="1"/>
</dbReference>
<dbReference type="NCBIfam" id="TIGR04183">
    <property type="entry name" value="Por_Secre_tail"/>
    <property type="match status" value="1"/>
</dbReference>
<protein>
    <submittedName>
        <fullName evidence="8">T9SS type A sorting domain-containing protein</fullName>
    </submittedName>
</protein>